<dbReference type="InterPro" id="IPR036188">
    <property type="entry name" value="FAD/NAD-bd_sf"/>
</dbReference>
<feature type="domain" description="FAD/NAD(P)-binding" evidence="6">
    <location>
        <begin position="20"/>
        <end position="138"/>
    </location>
</feature>
<dbReference type="Proteomes" id="UP001596083">
    <property type="component" value="Unassembled WGS sequence"/>
</dbReference>
<dbReference type="RefSeq" id="WP_390318577.1">
    <property type="nucleotide sequence ID" value="NZ_JBHSPB010000013.1"/>
</dbReference>
<reference evidence="9" key="1">
    <citation type="journal article" date="2019" name="Int. J. Syst. Evol. Microbiol.">
        <title>The Global Catalogue of Microorganisms (GCM) 10K type strain sequencing project: providing services to taxonomists for standard genome sequencing and annotation.</title>
        <authorList>
            <consortium name="The Broad Institute Genomics Platform"/>
            <consortium name="The Broad Institute Genome Sequencing Center for Infectious Disease"/>
            <person name="Wu L."/>
            <person name="Ma J."/>
        </authorList>
    </citation>
    <scope>NUCLEOTIDE SEQUENCE [LARGE SCALE GENOMIC DNA]</scope>
    <source>
        <strain evidence="9">CGMCC 4.7304</strain>
    </source>
</reference>
<dbReference type="PRINTS" id="PR00368">
    <property type="entry name" value="FADPNR"/>
</dbReference>
<dbReference type="Gene3D" id="3.30.390.30">
    <property type="match status" value="1"/>
</dbReference>
<dbReference type="Pfam" id="PF07992">
    <property type="entry name" value="Pyr_redox_2"/>
    <property type="match status" value="1"/>
</dbReference>
<evidence type="ECO:0000259" key="6">
    <source>
        <dbReference type="Pfam" id="PF07992"/>
    </source>
</evidence>
<organism evidence="8 9">
    <name type="scientific">Streptomyces gamaensis</name>
    <dbReference type="NCBI Taxonomy" id="1763542"/>
    <lineage>
        <taxon>Bacteria</taxon>
        <taxon>Bacillati</taxon>
        <taxon>Actinomycetota</taxon>
        <taxon>Actinomycetes</taxon>
        <taxon>Kitasatosporales</taxon>
        <taxon>Streptomycetaceae</taxon>
        <taxon>Streptomyces</taxon>
    </lineage>
</organism>
<keyword evidence="2" id="KW-0285">Flavoprotein</keyword>
<dbReference type="Gene3D" id="3.50.50.60">
    <property type="entry name" value="FAD/NAD(P)-binding domain"/>
    <property type="match status" value="2"/>
</dbReference>
<dbReference type="PANTHER" id="PTHR43557">
    <property type="entry name" value="APOPTOSIS-INDUCING FACTOR 1"/>
    <property type="match status" value="1"/>
</dbReference>
<dbReference type="InterPro" id="IPR023753">
    <property type="entry name" value="FAD/NAD-binding_dom"/>
</dbReference>
<evidence type="ECO:0000256" key="5">
    <source>
        <dbReference type="SAM" id="MobiDB-lite"/>
    </source>
</evidence>
<dbReference type="InterPro" id="IPR050446">
    <property type="entry name" value="FAD-oxidoreductase/Apoptosis"/>
</dbReference>
<evidence type="ECO:0000256" key="1">
    <source>
        <dbReference type="ARBA" id="ARBA00001974"/>
    </source>
</evidence>
<evidence type="ECO:0000259" key="7">
    <source>
        <dbReference type="Pfam" id="PF14759"/>
    </source>
</evidence>
<dbReference type="EMBL" id="JBHSPB010000013">
    <property type="protein sequence ID" value="MFC5722715.1"/>
    <property type="molecule type" value="Genomic_DNA"/>
</dbReference>
<gene>
    <name evidence="8" type="ORF">ACFP1Z_21330</name>
</gene>
<feature type="region of interest" description="Disordered" evidence="5">
    <location>
        <begin position="1"/>
        <end position="22"/>
    </location>
</feature>
<comment type="caution">
    <text evidence="8">The sequence shown here is derived from an EMBL/GenBank/DDBJ whole genome shotgun (WGS) entry which is preliminary data.</text>
</comment>
<evidence type="ECO:0000256" key="4">
    <source>
        <dbReference type="ARBA" id="ARBA00023002"/>
    </source>
</evidence>
<sequence>MSRSSWTRTLPGDRRRGPGTGSFFQDLHTAHGTALLLGQGVAGFHGDGDGRVRAVGTADGRVLPADLVLVGVGAAPRTELAEAAGLLTDERCGGVVTDERLLTADPAISAVGDCAAHPDARTGRRVRLESVQNAAGHARLVADRLTGSPRAYDDLPWFWSDQFTASLQIAGAAHEHDTSVVLEAEPDAFSVLLFHRGRLVAVESVDRPGDHMAARQLLSRGLPLGPEQAAAPGFSLKEHFRTARTAAPVPAAA</sequence>
<keyword evidence="4" id="KW-0560">Oxidoreductase</keyword>
<dbReference type="InterPro" id="IPR028202">
    <property type="entry name" value="Reductase_C"/>
</dbReference>
<evidence type="ECO:0000256" key="2">
    <source>
        <dbReference type="ARBA" id="ARBA00022630"/>
    </source>
</evidence>
<dbReference type="SUPFAM" id="SSF55424">
    <property type="entry name" value="FAD/NAD-linked reductases, dimerisation (C-terminal) domain"/>
    <property type="match status" value="1"/>
</dbReference>
<dbReference type="PANTHER" id="PTHR43557:SF2">
    <property type="entry name" value="RIESKE DOMAIN-CONTAINING PROTEIN-RELATED"/>
    <property type="match status" value="1"/>
</dbReference>
<keyword evidence="9" id="KW-1185">Reference proteome</keyword>
<evidence type="ECO:0000256" key="3">
    <source>
        <dbReference type="ARBA" id="ARBA00022827"/>
    </source>
</evidence>
<comment type="cofactor">
    <cofactor evidence="1">
        <name>FAD</name>
        <dbReference type="ChEBI" id="CHEBI:57692"/>
    </cofactor>
</comment>
<dbReference type="Pfam" id="PF14759">
    <property type="entry name" value="Reductase_C"/>
    <property type="match status" value="1"/>
</dbReference>
<name>A0ABW0Z8I7_9ACTN</name>
<accession>A0ABW0Z8I7</accession>
<dbReference type="SUPFAM" id="SSF51905">
    <property type="entry name" value="FAD/NAD(P)-binding domain"/>
    <property type="match status" value="1"/>
</dbReference>
<evidence type="ECO:0000313" key="8">
    <source>
        <dbReference type="EMBL" id="MFC5722715.1"/>
    </source>
</evidence>
<dbReference type="InterPro" id="IPR016156">
    <property type="entry name" value="FAD/NAD-linked_Rdtase_dimer_sf"/>
</dbReference>
<keyword evidence="3" id="KW-0274">FAD</keyword>
<protein>
    <submittedName>
        <fullName evidence="8">NAD(P)/FAD-dependent oxidoreductase</fullName>
    </submittedName>
</protein>
<evidence type="ECO:0000313" key="9">
    <source>
        <dbReference type="Proteomes" id="UP001596083"/>
    </source>
</evidence>
<proteinExistence type="predicted"/>
<feature type="domain" description="Reductase C-terminal" evidence="7">
    <location>
        <begin position="157"/>
        <end position="238"/>
    </location>
</feature>